<evidence type="ECO:0000313" key="2">
    <source>
        <dbReference type="Proteomes" id="UP000568839"/>
    </source>
</evidence>
<sequence length="66" mass="7790">MLHLDWQDKETIKTITCEHADAAKYKVDRVLTPGKNYDVKNETNEFYFIIDNSGKIGGFKKDYFRE</sequence>
<proteinExistence type="predicted"/>
<evidence type="ECO:0000313" key="1">
    <source>
        <dbReference type="EMBL" id="MBB6449122.1"/>
    </source>
</evidence>
<organism evidence="1 2">
    <name type="scientific">Geomicrobium halophilum</name>
    <dbReference type="NCBI Taxonomy" id="549000"/>
    <lineage>
        <taxon>Bacteria</taxon>
        <taxon>Bacillati</taxon>
        <taxon>Bacillota</taxon>
        <taxon>Bacilli</taxon>
        <taxon>Bacillales</taxon>
        <taxon>Geomicrobium</taxon>
    </lineage>
</organism>
<name>A0A841PY09_9BACL</name>
<gene>
    <name evidence="1" type="ORF">HNR44_001071</name>
</gene>
<comment type="caution">
    <text evidence="1">The sequence shown here is derived from an EMBL/GenBank/DDBJ whole genome shotgun (WGS) entry which is preliminary data.</text>
</comment>
<dbReference type="AlphaFoldDB" id="A0A841PY09"/>
<dbReference type="Proteomes" id="UP000568839">
    <property type="component" value="Unassembled WGS sequence"/>
</dbReference>
<accession>A0A841PY09</accession>
<dbReference type="EMBL" id="JACHHJ010000001">
    <property type="protein sequence ID" value="MBB6449122.1"/>
    <property type="molecule type" value="Genomic_DNA"/>
</dbReference>
<dbReference type="Pfam" id="PF20111">
    <property type="entry name" value="DUF6501"/>
    <property type="match status" value="1"/>
</dbReference>
<keyword evidence="2" id="KW-1185">Reference proteome</keyword>
<reference evidence="1 2" key="1">
    <citation type="submission" date="2020-08" db="EMBL/GenBank/DDBJ databases">
        <title>Genomic Encyclopedia of Type Strains, Phase IV (KMG-IV): sequencing the most valuable type-strain genomes for metagenomic binning, comparative biology and taxonomic classification.</title>
        <authorList>
            <person name="Goeker M."/>
        </authorList>
    </citation>
    <scope>NUCLEOTIDE SEQUENCE [LARGE SCALE GENOMIC DNA]</scope>
    <source>
        <strain evidence="1 2">DSM 21769</strain>
    </source>
</reference>
<dbReference type="InterPro" id="IPR045447">
    <property type="entry name" value="DUF6501"/>
</dbReference>
<protein>
    <submittedName>
        <fullName evidence="1">Uncharacterized protein</fullName>
    </submittedName>
</protein>